<accession>A0A368RTP6</accession>
<feature type="region of interest" description="Disordered" evidence="1">
    <location>
        <begin position="61"/>
        <end position="88"/>
    </location>
</feature>
<reference evidence="2" key="2">
    <citation type="submission" date="2015-07" db="EMBL/GenBank/DDBJ databases">
        <authorList>
            <person name="Noorani M."/>
        </authorList>
    </citation>
    <scope>NUCLEOTIDE SEQUENCE</scope>
    <source>
        <strain evidence="2">Yugu1</strain>
    </source>
</reference>
<proteinExistence type="predicted"/>
<sequence>MTPCADPWNTARSLLLLPNSNTATTTSLAKSQRDRACLACYRLLLLRPVARGRVGARACARRGRGTRRRSQGWRAREPSGARGRVPSPSHACPMGLCPDVERPSAARRRDAGSRTHMLLGGVPAGPGNISPGDPCGWPCTPPLRFSVSFPCSRRTRGRYLTFYSSVSSCFSEHGAGQQISPNDHGLFLLSGYAIRDWLGKATRTGSHAKQS</sequence>
<gene>
    <name evidence="2" type="ORF">SETIT_7G085700v2</name>
</gene>
<organism evidence="2">
    <name type="scientific">Setaria italica</name>
    <name type="common">Foxtail millet</name>
    <name type="synonym">Panicum italicum</name>
    <dbReference type="NCBI Taxonomy" id="4555"/>
    <lineage>
        <taxon>Eukaryota</taxon>
        <taxon>Viridiplantae</taxon>
        <taxon>Streptophyta</taxon>
        <taxon>Embryophyta</taxon>
        <taxon>Tracheophyta</taxon>
        <taxon>Spermatophyta</taxon>
        <taxon>Magnoliopsida</taxon>
        <taxon>Liliopsida</taxon>
        <taxon>Poales</taxon>
        <taxon>Poaceae</taxon>
        <taxon>PACMAD clade</taxon>
        <taxon>Panicoideae</taxon>
        <taxon>Panicodae</taxon>
        <taxon>Paniceae</taxon>
        <taxon>Cenchrinae</taxon>
        <taxon>Setaria</taxon>
    </lineage>
</organism>
<dbReference type="AlphaFoldDB" id="A0A368RTP6"/>
<feature type="compositionally biased region" description="Basic residues" evidence="1">
    <location>
        <begin position="61"/>
        <end position="71"/>
    </location>
</feature>
<evidence type="ECO:0000256" key="1">
    <source>
        <dbReference type="SAM" id="MobiDB-lite"/>
    </source>
</evidence>
<evidence type="ECO:0000313" key="2">
    <source>
        <dbReference type="EMBL" id="RCV33463.1"/>
    </source>
</evidence>
<name>A0A368RTP6_SETIT</name>
<reference evidence="2" key="1">
    <citation type="journal article" date="2012" name="Nat. Biotechnol.">
        <title>Reference genome sequence of the model plant Setaria.</title>
        <authorList>
            <person name="Bennetzen J.L."/>
            <person name="Schmutz J."/>
            <person name="Wang H."/>
            <person name="Percifield R."/>
            <person name="Hawkins J."/>
            <person name="Pontaroli A.C."/>
            <person name="Estep M."/>
            <person name="Feng L."/>
            <person name="Vaughn J.N."/>
            <person name="Grimwood J."/>
            <person name="Jenkins J."/>
            <person name="Barry K."/>
            <person name="Lindquist E."/>
            <person name="Hellsten U."/>
            <person name="Deshpande S."/>
            <person name="Wang X."/>
            <person name="Wu X."/>
            <person name="Mitros T."/>
            <person name="Triplett J."/>
            <person name="Yang X."/>
            <person name="Ye C.Y."/>
            <person name="Mauro-Herrera M."/>
            <person name="Wang L."/>
            <person name="Li P."/>
            <person name="Sharma M."/>
            <person name="Sharma R."/>
            <person name="Ronald P.C."/>
            <person name="Panaud O."/>
            <person name="Kellogg E.A."/>
            <person name="Brutnell T.P."/>
            <person name="Doust A.N."/>
            <person name="Tuskan G.A."/>
            <person name="Rokhsar D."/>
            <person name="Devos K.M."/>
        </authorList>
    </citation>
    <scope>NUCLEOTIDE SEQUENCE [LARGE SCALE GENOMIC DNA]</scope>
    <source>
        <strain evidence="2">Yugu1</strain>
    </source>
</reference>
<dbReference type="EMBL" id="CM003534">
    <property type="protein sequence ID" value="RCV33463.1"/>
    <property type="molecule type" value="Genomic_DNA"/>
</dbReference>
<protein>
    <submittedName>
        <fullName evidence="2">Uncharacterized protein</fullName>
    </submittedName>
</protein>